<organism evidence="2 3">
    <name type="scientific">Clydaea vesicula</name>
    <dbReference type="NCBI Taxonomy" id="447962"/>
    <lineage>
        <taxon>Eukaryota</taxon>
        <taxon>Fungi</taxon>
        <taxon>Fungi incertae sedis</taxon>
        <taxon>Chytridiomycota</taxon>
        <taxon>Chytridiomycota incertae sedis</taxon>
        <taxon>Chytridiomycetes</taxon>
        <taxon>Lobulomycetales</taxon>
        <taxon>Lobulomycetaceae</taxon>
        <taxon>Clydaea</taxon>
    </lineage>
</organism>
<comment type="caution">
    <text evidence="2">The sequence shown here is derived from an EMBL/GenBank/DDBJ whole genome shotgun (WGS) entry which is preliminary data.</text>
</comment>
<protein>
    <recommendedName>
        <fullName evidence="4">MYND-type domain-containing protein</fullName>
    </recommendedName>
</protein>
<evidence type="ECO:0000256" key="1">
    <source>
        <dbReference type="SAM" id="Phobius"/>
    </source>
</evidence>
<evidence type="ECO:0000313" key="3">
    <source>
        <dbReference type="Proteomes" id="UP001211065"/>
    </source>
</evidence>
<keyword evidence="1" id="KW-0812">Transmembrane</keyword>
<proteinExistence type="predicted"/>
<evidence type="ECO:0000313" key="2">
    <source>
        <dbReference type="EMBL" id="KAJ3213568.1"/>
    </source>
</evidence>
<dbReference type="Proteomes" id="UP001211065">
    <property type="component" value="Unassembled WGS sequence"/>
</dbReference>
<sequence length="423" mass="47568">MSSEDNNFNATNSTSNATLPLTKESLLLLFLQKSLTSPTEAVRDYPQVVVIFLSFTLLPYILNALLVFFMSSNRDSIVTGKTLQDLYIDVDRKKDATVYAKDVAPFCEALWQVGYTNRSVSVSEDGVLRGFTFSRSSKGGLILGETTPPNEEDVFEAVLRAIADPLDHPTRRKPKILAFLPSATIEKKLLKAVTNRLFDEFGIRVTTWAEISADEMKSIKKKRGEEMKNNKEEAPIEKMPWAQQPPKRCAACKEEIKGKMFNCGQCKAVIYCSDVCQLCDEKQKLETIKNIKSFLENFTIINGLTKVELPQHLTHLLITITGWLLEYCCLYVLTEDAGGVVSDKNCLSNLTLNLYTVIYQSLELEDVKVLSFSAPNNIIGDYCEKIEAYKSRICLKKLNGALNDKESLILKVEEVCMFSKVLL</sequence>
<accession>A0AAD5TZ51</accession>
<reference evidence="2" key="1">
    <citation type="submission" date="2020-05" db="EMBL/GenBank/DDBJ databases">
        <title>Phylogenomic resolution of chytrid fungi.</title>
        <authorList>
            <person name="Stajich J.E."/>
            <person name="Amses K."/>
            <person name="Simmons R."/>
            <person name="Seto K."/>
            <person name="Myers J."/>
            <person name="Bonds A."/>
            <person name="Quandt C.A."/>
            <person name="Barry K."/>
            <person name="Liu P."/>
            <person name="Grigoriev I."/>
            <person name="Longcore J.E."/>
            <person name="James T.Y."/>
        </authorList>
    </citation>
    <scope>NUCLEOTIDE SEQUENCE</scope>
    <source>
        <strain evidence="2">JEL0476</strain>
    </source>
</reference>
<evidence type="ECO:0008006" key="4">
    <source>
        <dbReference type="Google" id="ProtNLM"/>
    </source>
</evidence>
<dbReference type="EMBL" id="JADGJW010000697">
    <property type="protein sequence ID" value="KAJ3213568.1"/>
    <property type="molecule type" value="Genomic_DNA"/>
</dbReference>
<dbReference type="Pfam" id="PF14953">
    <property type="entry name" value="DUF4504"/>
    <property type="match status" value="1"/>
</dbReference>
<gene>
    <name evidence="2" type="ORF">HK099_007287</name>
</gene>
<dbReference type="AlphaFoldDB" id="A0AAD5TZ51"/>
<keyword evidence="1" id="KW-0472">Membrane</keyword>
<name>A0AAD5TZ51_9FUNG</name>
<keyword evidence="3" id="KW-1185">Reference proteome</keyword>
<keyword evidence="1" id="KW-1133">Transmembrane helix</keyword>
<dbReference type="InterPro" id="IPR027850">
    <property type="entry name" value="DUF4504"/>
</dbReference>
<feature type="transmembrane region" description="Helical" evidence="1">
    <location>
        <begin position="48"/>
        <end position="69"/>
    </location>
</feature>